<keyword evidence="1" id="KW-0812">Transmembrane</keyword>
<evidence type="ECO:0000313" key="2">
    <source>
        <dbReference type="EMBL" id="VAW03589.1"/>
    </source>
</evidence>
<dbReference type="InterPro" id="IPR038377">
    <property type="entry name" value="Na/Glc_symporter_sf"/>
</dbReference>
<feature type="transmembrane region" description="Helical" evidence="1">
    <location>
        <begin position="56"/>
        <end position="77"/>
    </location>
</feature>
<evidence type="ECO:0000256" key="1">
    <source>
        <dbReference type="SAM" id="Phobius"/>
    </source>
</evidence>
<dbReference type="GO" id="GO:0022857">
    <property type="term" value="F:transmembrane transporter activity"/>
    <property type="evidence" value="ECO:0007669"/>
    <property type="project" value="TreeGrafter"/>
</dbReference>
<dbReference type="Gene3D" id="1.20.1730.10">
    <property type="entry name" value="Sodium/glucose cotransporter"/>
    <property type="match status" value="1"/>
</dbReference>
<proteinExistence type="predicted"/>
<name>A0A3B0ST12_9ZZZZ</name>
<accession>A0A3B0ST12</accession>
<organism evidence="2">
    <name type="scientific">hydrothermal vent metagenome</name>
    <dbReference type="NCBI Taxonomy" id="652676"/>
    <lineage>
        <taxon>unclassified sequences</taxon>
        <taxon>metagenomes</taxon>
        <taxon>ecological metagenomes</taxon>
    </lineage>
</organism>
<dbReference type="AlphaFoldDB" id="A0A3B0ST12"/>
<gene>
    <name evidence="2" type="ORF">MNBD_ALPHA05-2092</name>
</gene>
<dbReference type="PANTHER" id="PTHR48086">
    <property type="entry name" value="SODIUM/PROLINE SYMPORTER-RELATED"/>
    <property type="match status" value="1"/>
</dbReference>
<dbReference type="PANTHER" id="PTHR48086:SF5">
    <property type="entry name" value="NA(+):SOLUTE SYMPORTER (SSF FAMILY)"/>
    <property type="match status" value="1"/>
</dbReference>
<feature type="transmembrane region" description="Helical" evidence="1">
    <location>
        <begin position="16"/>
        <end position="36"/>
    </location>
</feature>
<dbReference type="GO" id="GO:0005886">
    <property type="term" value="C:plasma membrane"/>
    <property type="evidence" value="ECO:0007669"/>
    <property type="project" value="TreeGrafter"/>
</dbReference>
<feature type="non-terminal residue" evidence="2">
    <location>
        <position position="1"/>
    </location>
</feature>
<dbReference type="EMBL" id="UOEH01000401">
    <property type="protein sequence ID" value="VAW03589.1"/>
    <property type="molecule type" value="Genomic_DNA"/>
</dbReference>
<reference evidence="2" key="1">
    <citation type="submission" date="2018-06" db="EMBL/GenBank/DDBJ databases">
        <authorList>
            <person name="Zhirakovskaya E."/>
        </authorList>
    </citation>
    <scope>NUCLEOTIDE SEQUENCE</scope>
</reference>
<sequence>AIFMGIFFKAMNREGAIAGMVAGIVFTLSYIVYFKSPWFGAVNNADHWLFGVSPEGIGAVGMAVNFAVAALVARFTAKTPPGVRAMVDAIRIPTGVKAASEIKIGMH</sequence>
<keyword evidence="1" id="KW-0472">Membrane</keyword>
<protein>
    <submittedName>
        <fullName evidence="2">Acetate permease ActP (Cation/acetate symporter)</fullName>
    </submittedName>
</protein>
<keyword evidence="1" id="KW-1133">Transmembrane helix</keyword>
<dbReference type="InterPro" id="IPR050277">
    <property type="entry name" value="Sodium:Solute_Symporter"/>
</dbReference>